<dbReference type="PROSITE" id="PS00409">
    <property type="entry name" value="PROKAR_NTER_METHYL"/>
    <property type="match status" value="1"/>
</dbReference>
<evidence type="ECO:0000256" key="2">
    <source>
        <dbReference type="ARBA" id="ARBA00023287"/>
    </source>
</evidence>
<keyword evidence="5" id="KW-1185">Reference proteome</keyword>
<organism evidence="4 5">
    <name type="scientific">Radiobacillus deserti</name>
    <dbReference type="NCBI Taxonomy" id="2594883"/>
    <lineage>
        <taxon>Bacteria</taxon>
        <taxon>Bacillati</taxon>
        <taxon>Bacillota</taxon>
        <taxon>Bacilli</taxon>
        <taxon>Bacillales</taxon>
        <taxon>Bacillaceae</taxon>
        <taxon>Radiobacillus</taxon>
    </lineage>
</organism>
<evidence type="ECO:0000313" key="4">
    <source>
        <dbReference type="EMBL" id="QDP40599.1"/>
    </source>
</evidence>
<dbReference type="InterPro" id="IPR012902">
    <property type="entry name" value="N_methyl_site"/>
</dbReference>
<dbReference type="OrthoDB" id="2970140at2"/>
<proteinExistence type="predicted"/>
<keyword evidence="3" id="KW-1133">Transmembrane helix</keyword>
<gene>
    <name evidence="4" type="ORF">FN924_10595</name>
</gene>
<dbReference type="AlphaFoldDB" id="A0A516KGU2"/>
<keyword evidence="3" id="KW-0472">Membrane</keyword>
<dbReference type="EMBL" id="CP041666">
    <property type="protein sequence ID" value="QDP40599.1"/>
    <property type="molecule type" value="Genomic_DNA"/>
</dbReference>
<accession>A0A516KGU2</accession>
<name>A0A516KGU2_9BACI</name>
<evidence type="ECO:0008006" key="6">
    <source>
        <dbReference type="Google" id="ProtNLM"/>
    </source>
</evidence>
<dbReference type="Proteomes" id="UP000315215">
    <property type="component" value="Chromosome"/>
</dbReference>
<protein>
    <recommendedName>
        <fullName evidence="6">Type II secretion system protein</fullName>
    </recommendedName>
</protein>
<dbReference type="GO" id="GO:0009986">
    <property type="term" value="C:cell surface"/>
    <property type="evidence" value="ECO:0007669"/>
    <property type="project" value="UniProtKB-SubCell"/>
</dbReference>
<evidence type="ECO:0000313" key="5">
    <source>
        <dbReference type="Proteomes" id="UP000315215"/>
    </source>
</evidence>
<feature type="transmembrane region" description="Helical" evidence="3">
    <location>
        <begin position="14"/>
        <end position="34"/>
    </location>
</feature>
<evidence type="ECO:0000256" key="3">
    <source>
        <dbReference type="SAM" id="Phobius"/>
    </source>
</evidence>
<keyword evidence="3" id="KW-0812">Transmembrane</keyword>
<reference evidence="4 5" key="1">
    <citation type="submission" date="2019-07" db="EMBL/GenBank/DDBJ databases">
        <authorList>
            <person name="Li J."/>
        </authorList>
    </citation>
    <scope>NUCLEOTIDE SEQUENCE [LARGE SCALE GENOMIC DNA]</scope>
    <source>
        <strain evidence="4 5">TKL69</strain>
    </source>
</reference>
<sequence length="125" mass="14697">MLRSPKGYSLVESVTALSLLLLILTSFLPLLLYVKQQERLLSDRRLIQSELHDELLYFIHHSSKPLPASYERIIQKRSVTFSITKERDYMKGCVEWDNVNQNTETFCLYGKEDEPKWIHPSRKSP</sequence>
<dbReference type="GO" id="GO:0030420">
    <property type="term" value="P:establishment of competence for transformation"/>
    <property type="evidence" value="ECO:0007669"/>
    <property type="project" value="UniProtKB-KW"/>
</dbReference>
<dbReference type="KEGG" id="aqt:FN924_10595"/>
<comment type="subcellular location">
    <subcellularLocation>
        <location evidence="1">Cell surface</location>
    </subcellularLocation>
</comment>
<evidence type="ECO:0000256" key="1">
    <source>
        <dbReference type="ARBA" id="ARBA00004241"/>
    </source>
</evidence>
<keyword evidence="2" id="KW-0178">Competence</keyword>